<accession>D1LWC8</accession>
<proteinExistence type="predicted"/>
<evidence type="ECO:0000313" key="2">
    <source>
        <dbReference type="Proteomes" id="UP000013923"/>
    </source>
</evidence>
<dbReference type="Proteomes" id="UP000013923">
    <property type="component" value="Genome"/>
</dbReference>
<dbReference type="EMBL" id="GU071092">
    <property type="protein sequence ID" value="ACY76187.1"/>
    <property type="molecule type" value="Genomic_DNA"/>
</dbReference>
<protein>
    <submittedName>
        <fullName evidence="1">Uncharacterized protein</fullName>
    </submittedName>
</protein>
<evidence type="ECO:0000313" key="1">
    <source>
        <dbReference type="EMBL" id="ACY76187.1"/>
    </source>
</evidence>
<dbReference type="InterPro" id="IPR014710">
    <property type="entry name" value="RmlC-like_jellyroll"/>
</dbReference>
<gene>
    <name evidence="1" type="ORF">PCMG_00312</name>
</gene>
<name>D1LWC8_BPPRM</name>
<organism evidence="1 2">
    <name type="scientific">Prochlorococcus phage P-SSM2</name>
    <dbReference type="NCBI Taxonomy" id="268746"/>
    <lineage>
        <taxon>Viruses</taxon>
        <taxon>Duplodnaviria</taxon>
        <taxon>Heunggongvirae</taxon>
        <taxon>Uroviricota</taxon>
        <taxon>Caudoviricetes</taxon>
        <taxon>Pantevenvirales</taxon>
        <taxon>Kyanoviridae</taxon>
        <taxon>Salacisavirus</taxon>
        <taxon>Salacisavirus pssm2</taxon>
    </lineage>
</organism>
<organismHost>
    <name type="scientific">Prochlorococcus</name>
    <dbReference type="NCBI Taxonomy" id="1218"/>
</organismHost>
<reference evidence="1 2" key="1">
    <citation type="submission" date="2009-10" db="EMBL/GenBank/DDBJ databases">
        <title>The Genome Sequence of Prochlorococcus phage P-SSM2.</title>
        <authorList>
            <consortium name="The Broad Institute Genome Sequencing Platform"/>
            <person name="Henn M.R."/>
            <person name="Sullivan M.S."/>
            <person name="Osburne M.S."/>
            <person name="Levin J."/>
            <person name="Malboeuf C."/>
            <person name="Casali M."/>
            <person name="Russ C."/>
            <person name="Lennon N."/>
            <person name="Chapman S.B."/>
            <person name="Erlich R."/>
            <person name="Young S.K."/>
            <person name="Koehrsen M."/>
            <person name="Yandava C."/>
            <person name="Zeng Q."/>
            <person name="Alvarado L."/>
            <person name="Anderson S."/>
            <person name="Berlin A."/>
            <person name="Borenstein D."/>
            <person name="Chen Z."/>
            <person name="Engels R."/>
            <person name="Freedman E."/>
            <person name="Gellesch M."/>
            <person name="Goldberg J."/>
            <person name="Green L."/>
            <person name="Griggs A."/>
            <person name="Gujja S."/>
            <person name="Heilman E.R."/>
            <person name="Heiman D."/>
            <person name="Hepburn T."/>
            <person name="Howarth C."/>
            <person name="Jen D."/>
            <person name="Larson L."/>
            <person name="Lewis B."/>
            <person name="Mehta T."/>
            <person name="Park D."/>
            <person name="Pearson M."/>
            <person name="Richards J."/>
            <person name="Rizzolo K."/>
            <person name="Roberts A."/>
            <person name="Ryan E."/>
            <person name="Saif S."/>
            <person name="Shea T."/>
            <person name="Shenoy N."/>
            <person name="Sisk P."/>
            <person name="Stolte C."/>
            <person name="Sykes S."/>
            <person name="Walk T."/>
            <person name="White J."/>
            <person name="Yu Q."/>
            <person name="Coleman M.L."/>
            <person name="Huang K.H."/>
            <person name="Weigele P.R."/>
            <person name="DeFrancesco A.S."/>
            <person name="Kern S.E."/>
            <person name="Thompson L.R."/>
            <person name="Fu R."/>
            <person name="Hombeck B."/>
            <person name="Chisholm S.W."/>
            <person name="Haas B."/>
            <person name="Nusbaum C."/>
            <person name="Birren B."/>
        </authorList>
    </citation>
    <scope>NUCLEOTIDE SEQUENCE [LARGE SCALE GENOMIC DNA]</scope>
    <source>
        <strain evidence="1">P-SSM2</strain>
    </source>
</reference>
<dbReference type="SUPFAM" id="SSF51182">
    <property type="entry name" value="RmlC-like cupins"/>
    <property type="match status" value="1"/>
</dbReference>
<dbReference type="Gene3D" id="2.60.120.10">
    <property type="entry name" value="Jelly Rolls"/>
    <property type="match status" value="1"/>
</dbReference>
<sequence>MTKELTVMTSSEIKFVPKGWGYEKWICNTPEYCGKLLFFAKGKRCSWHYHLLKDETFFLQSGKIHLFYGFDNNIGLSESIVLEPGDKFHIERKMRHQMYAMEDSELFEFSTQHFDEDSHRIFRGD</sequence>
<dbReference type="InterPro" id="IPR011051">
    <property type="entry name" value="RmlC_Cupin_sf"/>
</dbReference>